<protein>
    <recommendedName>
        <fullName evidence="1">biotin carboxylase</fullName>
        <ecNumber evidence="1">6.3.4.14</ecNumber>
    </recommendedName>
</protein>
<dbReference type="InterPro" id="IPR005482">
    <property type="entry name" value="Biotin_COase_C"/>
</dbReference>
<evidence type="ECO:0000259" key="8">
    <source>
        <dbReference type="PROSITE" id="PS50975"/>
    </source>
</evidence>
<gene>
    <name evidence="10" type="primary">accC</name>
    <name evidence="10" type="ORF">MNQ99_17200</name>
</gene>
<dbReference type="Pfam" id="PF02786">
    <property type="entry name" value="CPSase_L_D2"/>
    <property type="match status" value="1"/>
</dbReference>
<dbReference type="InterPro" id="IPR011764">
    <property type="entry name" value="Biotin_carboxylation_dom"/>
</dbReference>
<dbReference type="PROSITE" id="PS50975">
    <property type="entry name" value="ATP_GRASP"/>
    <property type="match status" value="1"/>
</dbReference>
<keyword evidence="4 7" id="KW-0067">ATP-binding</keyword>
<evidence type="ECO:0000256" key="4">
    <source>
        <dbReference type="ARBA" id="ARBA00022840"/>
    </source>
</evidence>
<dbReference type="Pfam" id="PF00289">
    <property type="entry name" value="Biotin_carb_N"/>
    <property type="match status" value="1"/>
</dbReference>
<dbReference type="SUPFAM" id="SSF51246">
    <property type="entry name" value="Rudiment single hybrid motif"/>
    <property type="match status" value="1"/>
</dbReference>
<dbReference type="SUPFAM" id="SSF52440">
    <property type="entry name" value="PreATP-grasp domain"/>
    <property type="match status" value="1"/>
</dbReference>
<evidence type="ECO:0000313" key="11">
    <source>
        <dbReference type="Proteomes" id="UP000829069"/>
    </source>
</evidence>
<feature type="domain" description="Biotin carboxylation" evidence="9">
    <location>
        <begin position="1"/>
        <end position="445"/>
    </location>
</feature>
<keyword evidence="2 10" id="KW-0436">Ligase</keyword>
<dbReference type="PANTHER" id="PTHR18866">
    <property type="entry name" value="CARBOXYLASE:PYRUVATE/ACETYL-COA/PROPIONYL-COA CARBOXYLASE"/>
    <property type="match status" value="1"/>
</dbReference>
<reference evidence="10 11" key="1">
    <citation type="submission" date="2022-03" db="EMBL/GenBank/DDBJ databases">
        <title>Isotopic signatures of nitrous oxide derived from detoxification processes.</title>
        <authorList>
            <person name="Behrendt U."/>
            <person name="Buchen C."/>
            <person name="Well R."/>
            <person name="Ulrich A."/>
            <person name="Rohe L."/>
            <person name="Kolb S."/>
            <person name="Schloter M."/>
            <person name="Horn M.A."/>
            <person name="Augustin J."/>
        </authorList>
    </citation>
    <scope>NUCLEOTIDE SEQUENCE [LARGE SCALE GENOMIC DNA]</scope>
    <source>
        <strain evidence="10 11">S4-C24</strain>
    </source>
</reference>
<evidence type="ECO:0000256" key="1">
    <source>
        <dbReference type="ARBA" id="ARBA00013263"/>
    </source>
</evidence>
<dbReference type="InterPro" id="IPR005479">
    <property type="entry name" value="CPAse_ATP-bd"/>
</dbReference>
<keyword evidence="5" id="KW-0460">Magnesium</keyword>
<dbReference type="Pfam" id="PF02785">
    <property type="entry name" value="Biotin_carb_C"/>
    <property type="match status" value="1"/>
</dbReference>
<evidence type="ECO:0000256" key="6">
    <source>
        <dbReference type="ARBA" id="ARBA00023267"/>
    </source>
</evidence>
<accession>A0ABY3W5S5</accession>
<dbReference type="PROSITE" id="PS50979">
    <property type="entry name" value="BC"/>
    <property type="match status" value="1"/>
</dbReference>
<evidence type="ECO:0000256" key="3">
    <source>
        <dbReference type="ARBA" id="ARBA00022741"/>
    </source>
</evidence>
<dbReference type="NCBIfam" id="NF006367">
    <property type="entry name" value="PRK08591.1"/>
    <property type="match status" value="1"/>
</dbReference>
<dbReference type="NCBIfam" id="TIGR00514">
    <property type="entry name" value="accC"/>
    <property type="match status" value="1"/>
</dbReference>
<dbReference type="InterPro" id="IPR005481">
    <property type="entry name" value="BC-like_N"/>
</dbReference>
<dbReference type="PROSITE" id="PS00867">
    <property type="entry name" value="CPSASE_2"/>
    <property type="match status" value="1"/>
</dbReference>
<dbReference type="InterPro" id="IPR016185">
    <property type="entry name" value="PreATP-grasp_dom_sf"/>
</dbReference>
<dbReference type="SMART" id="SM00878">
    <property type="entry name" value="Biotin_carb_C"/>
    <property type="match status" value="1"/>
</dbReference>
<evidence type="ECO:0000256" key="7">
    <source>
        <dbReference type="PROSITE-ProRule" id="PRU00409"/>
    </source>
</evidence>
<evidence type="ECO:0000259" key="9">
    <source>
        <dbReference type="PROSITE" id="PS50979"/>
    </source>
</evidence>
<keyword evidence="11" id="KW-1185">Reference proteome</keyword>
<evidence type="ECO:0000256" key="2">
    <source>
        <dbReference type="ARBA" id="ARBA00022598"/>
    </source>
</evidence>
<dbReference type="PANTHER" id="PTHR18866:SF33">
    <property type="entry name" value="METHYLCROTONOYL-COA CARBOXYLASE SUBUNIT ALPHA, MITOCHONDRIAL-RELATED"/>
    <property type="match status" value="1"/>
</dbReference>
<feature type="domain" description="ATP-grasp" evidence="8">
    <location>
        <begin position="120"/>
        <end position="316"/>
    </location>
</feature>
<dbReference type="EC" id="6.3.4.14" evidence="1"/>
<dbReference type="PROSITE" id="PS00866">
    <property type="entry name" value="CPSASE_1"/>
    <property type="match status" value="1"/>
</dbReference>
<evidence type="ECO:0000256" key="5">
    <source>
        <dbReference type="ARBA" id="ARBA00022842"/>
    </source>
</evidence>
<dbReference type="InterPro" id="IPR050856">
    <property type="entry name" value="Biotin_carboxylase_complex"/>
</dbReference>
<sequence>MFSKVLIANRGEIAVRINRALHEMGIATVAVHSEIDADALHVQVADEHVCIGGNAVSESYLNIERVVGAAVATGADAIHPGYGLLAENPLLVDACEAAGITFIGPDASALRQMGSKIEARSLMEQAGVPIVPGVWKAVTDSDEVLAIANEIGFPIVVKASGGGGGRGMRVARTATEVQQAFEGAVSEGERFFGDPSVYVEKYLDDPRHIEIQIIGDKFGNIVHLFERDCSVQRRHQKLIEESPAPILTVEERTAIGETAIRAARAVNYHSLGTVEGLFQDGKFYFLEMNTRIQVEHGVTEMVTGIDLVKEQIRVAAGEPLSFDQDGVQVRGHAIECRINAEDAAKSFLPQPGRITRWIEPEADGVRVDSGVSTGAEVTPYYDPLLAKLIAWAPTRAEATARMLQALEGMEIEGVTTLLAFHQRLLSSEEWASSETCRNLIENKQWLRATDRAPNLARA</sequence>
<name>A0ABY3W5S5_9MICC</name>
<evidence type="ECO:0000313" key="10">
    <source>
        <dbReference type="EMBL" id="UNK45630.1"/>
    </source>
</evidence>
<keyword evidence="3 7" id="KW-0547">Nucleotide-binding</keyword>
<dbReference type="InterPro" id="IPR004549">
    <property type="entry name" value="Acetyl_CoA_COase_biotin_COase"/>
</dbReference>
<dbReference type="Proteomes" id="UP000829069">
    <property type="component" value="Chromosome"/>
</dbReference>
<dbReference type="GO" id="GO:0004075">
    <property type="term" value="F:biotin carboxylase activity"/>
    <property type="evidence" value="ECO:0007669"/>
    <property type="project" value="UniProtKB-EC"/>
</dbReference>
<dbReference type="SMART" id="SM01209">
    <property type="entry name" value="GARS_A"/>
    <property type="match status" value="1"/>
</dbReference>
<keyword evidence="6" id="KW-0092">Biotin</keyword>
<dbReference type="Gene3D" id="3.30.470.20">
    <property type="entry name" value="ATP-grasp fold, B domain"/>
    <property type="match status" value="1"/>
</dbReference>
<dbReference type="SUPFAM" id="SSF56059">
    <property type="entry name" value="Glutathione synthetase ATP-binding domain-like"/>
    <property type="match status" value="1"/>
</dbReference>
<dbReference type="RefSeq" id="WP_241913821.1">
    <property type="nucleotide sequence ID" value="NZ_CP093326.1"/>
</dbReference>
<dbReference type="InterPro" id="IPR011761">
    <property type="entry name" value="ATP-grasp"/>
</dbReference>
<dbReference type="EMBL" id="CP093326">
    <property type="protein sequence ID" value="UNK45630.1"/>
    <property type="molecule type" value="Genomic_DNA"/>
</dbReference>
<dbReference type="InterPro" id="IPR011054">
    <property type="entry name" value="Rudment_hybrid_motif"/>
</dbReference>
<proteinExistence type="predicted"/>
<organism evidence="10 11">
    <name type="scientific">Arthrobacter sulfonylureivorans</name>
    <dbReference type="NCBI Taxonomy" id="2486855"/>
    <lineage>
        <taxon>Bacteria</taxon>
        <taxon>Bacillati</taxon>
        <taxon>Actinomycetota</taxon>
        <taxon>Actinomycetes</taxon>
        <taxon>Micrococcales</taxon>
        <taxon>Micrococcaceae</taxon>
        <taxon>Arthrobacter</taxon>
    </lineage>
</organism>